<accession>A0A443S6M2</accession>
<reference evidence="1 2" key="1">
    <citation type="journal article" date="2018" name="Gigascience">
        <title>Genomes of trombidid mites reveal novel predicted allergens and laterally-transferred genes associated with secondary metabolism.</title>
        <authorList>
            <person name="Dong X."/>
            <person name="Chaisiri K."/>
            <person name="Xia D."/>
            <person name="Armstrong S.D."/>
            <person name="Fang Y."/>
            <person name="Donnelly M.J."/>
            <person name="Kadowaki T."/>
            <person name="McGarry J.W."/>
            <person name="Darby A.C."/>
            <person name="Makepeace B.L."/>
        </authorList>
    </citation>
    <scope>NUCLEOTIDE SEQUENCE [LARGE SCALE GENOMIC DNA]</scope>
    <source>
        <strain evidence="1">UoL-UT</strain>
    </source>
</reference>
<dbReference type="EMBL" id="NCKV01006919">
    <property type="protein sequence ID" value="RWS23198.1"/>
    <property type="molecule type" value="Genomic_DNA"/>
</dbReference>
<gene>
    <name evidence="1" type="ORF">B4U80_06821</name>
</gene>
<protein>
    <submittedName>
        <fullName evidence="1">Uncharacterized protein</fullName>
    </submittedName>
</protein>
<proteinExistence type="predicted"/>
<dbReference type="AlphaFoldDB" id="A0A443S6M2"/>
<dbReference type="OrthoDB" id="6507093at2759"/>
<sequence>MFLDRLKCGTVDVVILNGWNAIKEAMLKDDFFARPKLNFGNLYFNHLDSWMETNGKNREYLRIVS</sequence>
<name>A0A443S6M2_9ACAR</name>
<dbReference type="VEuPathDB" id="VectorBase:LDEU008842"/>
<evidence type="ECO:0000313" key="2">
    <source>
        <dbReference type="Proteomes" id="UP000288716"/>
    </source>
</evidence>
<comment type="caution">
    <text evidence="1">The sequence shown here is derived from an EMBL/GenBank/DDBJ whole genome shotgun (WGS) entry which is preliminary data.</text>
</comment>
<organism evidence="1 2">
    <name type="scientific">Leptotrombidium deliense</name>
    <dbReference type="NCBI Taxonomy" id="299467"/>
    <lineage>
        <taxon>Eukaryota</taxon>
        <taxon>Metazoa</taxon>
        <taxon>Ecdysozoa</taxon>
        <taxon>Arthropoda</taxon>
        <taxon>Chelicerata</taxon>
        <taxon>Arachnida</taxon>
        <taxon>Acari</taxon>
        <taxon>Acariformes</taxon>
        <taxon>Trombidiformes</taxon>
        <taxon>Prostigmata</taxon>
        <taxon>Anystina</taxon>
        <taxon>Parasitengona</taxon>
        <taxon>Trombiculoidea</taxon>
        <taxon>Trombiculidae</taxon>
        <taxon>Leptotrombidium</taxon>
    </lineage>
</organism>
<evidence type="ECO:0000313" key="1">
    <source>
        <dbReference type="EMBL" id="RWS23198.1"/>
    </source>
</evidence>
<keyword evidence="2" id="KW-1185">Reference proteome</keyword>
<dbReference type="Proteomes" id="UP000288716">
    <property type="component" value="Unassembled WGS sequence"/>
</dbReference>